<evidence type="ECO:0000313" key="2">
    <source>
        <dbReference type="Proteomes" id="UP001497516"/>
    </source>
</evidence>
<gene>
    <name evidence="1" type="ORF">LTRI10_LOCUS17464</name>
</gene>
<dbReference type="PANTHER" id="PTHR33710">
    <property type="entry name" value="BNAC02G09200D PROTEIN"/>
    <property type="match status" value="1"/>
</dbReference>
<dbReference type="Proteomes" id="UP001497516">
    <property type="component" value="Chromosome 3"/>
</dbReference>
<accession>A0AAV2DQ52</accession>
<sequence>MDAAKLLDLGFSGPRFTWFRGTTDCTHKAGRIDRSLCNSNWNLAFPDSSVHHLPRLHSDHLPILTSSSTLSNPHSTNKPFRFEAAWVLHNQFVDFFVDSWKNDLELHQALKDISPKLQHWNKAVFGIIYQRKKRLLARILGVQTRLASAFNQGLVKLQAKLEAELDLLPAQEQVIWYQRAKEKWVKLGEQNTSYFHQQATRRRRRNRILALRDDNGDWISEPVKLLDLVVNFYKILYKHEDVPYEDLMPKHSFPRLKLILQ</sequence>
<proteinExistence type="predicted"/>
<reference evidence="1 2" key="1">
    <citation type="submission" date="2024-04" db="EMBL/GenBank/DDBJ databases">
        <authorList>
            <person name="Fracassetti M."/>
        </authorList>
    </citation>
    <scope>NUCLEOTIDE SEQUENCE [LARGE SCALE GENOMIC DNA]</scope>
</reference>
<dbReference type="PANTHER" id="PTHR33710:SF64">
    <property type="entry name" value="ENDONUCLEASE_EXONUCLEASE_PHOSPHATASE DOMAIN-CONTAINING PROTEIN"/>
    <property type="match status" value="1"/>
</dbReference>
<dbReference type="InterPro" id="IPR036691">
    <property type="entry name" value="Endo/exonu/phosph_ase_sf"/>
</dbReference>
<protein>
    <submittedName>
        <fullName evidence="1">Uncharacterized protein</fullName>
    </submittedName>
</protein>
<dbReference type="SUPFAM" id="SSF56219">
    <property type="entry name" value="DNase I-like"/>
    <property type="match status" value="1"/>
</dbReference>
<dbReference type="Gene3D" id="3.60.10.10">
    <property type="entry name" value="Endonuclease/exonuclease/phosphatase"/>
    <property type="match status" value="1"/>
</dbReference>
<name>A0AAV2DQ52_9ROSI</name>
<keyword evidence="2" id="KW-1185">Reference proteome</keyword>
<evidence type="ECO:0000313" key="1">
    <source>
        <dbReference type="EMBL" id="CAL1375682.1"/>
    </source>
</evidence>
<dbReference type="AlphaFoldDB" id="A0AAV2DQ52"/>
<dbReference type="EMBL" id="OZ034816">
    <property type="protein sequence ID" value="CAL1375682.1"/>
    <property type="molecule type" value="Genomic_DNA"/>
</dbReference>
<organism evidence="1 2">
    <name type="scientific">Linum trigynum</name>
    <dbReference type="NCBI Taxonomy" id="586398"/>
    <lineage>
        <taxon>Eukaryota</taxon>
        <taxon>Viridiplantae</taxon>
        <taxon>Streptophyta</taxon>
        <taxon>Embryophyta</taxon>
        <taxon>Tracheophyta</taxon>
        <taxon>Spermatophyta</taxon>
        <taxon>Magnoliopsida</taxon>
        <taxon>eudicotyledons</taxon>
        <taxon>Gunneridae</taxon>
        <taxon>Pentapetalae</taxon>
        <taxon>rosids</taxon>
        <taxon>fabids</taxon>
        <taxon>Malpighiales</taxon>
        <taxon>Linaceae</taxon>
        <taxon>Linum</taxon>
    </lineage>
</organism>